<name>A0A1M6T5Q9_9FIRM</name>
<dbReference type="EMBL" id="FRAH01000031">
    <property type="protein sequence ID" value="SHK52297.1"/>
    <property type="molecule type" value="Genomic_DNA"/>
</dbReference>
<evidence type="ECO:0000313" key="2">
    <source>
        <dbReference type="Proteomes" id="UP000183975"/>
    </source>
</evidence>
<organism evidence="1 2">
    <name type="scientific">Anaerotignum lactatifermentans DSM 14214</name>
    <dbReference type="NCBI Taxonomy" id="1121323"/>
    <lineage>
        <taxon>Bacteria</taxon>
        <taxon>Bacillati</taxon>
        <taxon>Bacillota</taxon>
        <taxon>Clostridia</taxon>
        <taxon>Lachnospirales</taxon>
        <taxon>Anaerotignaceae</taxon>
        <taxon>Anaerotignum</taxon>
    </lineage>
</organism>
<gene>
    <name evidence="1" type="ORF">SAMN02745138_01869</name>
</gene>
<dbReference type="OrthoDB" id="1734420at2"/>
<reference evidence="1 2" key="1">
    <citation type="submission" date="2016-11" db="EMBL/GenBank/DDBJ databases">
        <authorList>
            <person name="Jaros S."/>
            <person name="Januszkiewicz K."/>
            <person name="Wedrychowicz H."/>
        </authorList>
    </citation>
    <scope>NUCLEOTIDE SEQUENCE [LARGE SCALE GENOMIC DNA]</scope>
    <source>
        <strain evidence="1 2">DSM 14214</strain>
    </source>
</reference>
<keyword evidence="2" id="KW-1185">Reference proteome</keyword>
<proteinExistence type="predicted"/>
<dbReference type="RefSeq" id="WP_022254148.1">
    <property type="nucleotide sequence ID" value="NZ_FRAH01000031.1"/>
</dbReference>
<evidence type="ECO:0008006" key="3">
    <source>
        <dbReference type="Google" id="ProtNLM"/>
    </source>
</evidence>
<sequence length="138" mass="16135">MSEEYKKQRYSVWLSKDAVQKSDAAVVMEGLTNRSDFIEKAIHFYSGYLYQEKHMDFLSDVMMETVSGIMRTSENRLSKMLFKIAVEMAKLESMLAAINDMDEATMRRLHIRCVNEVKKINGILTMEEAVRYQRSDEE</sequence>
<dbReference type="AlphaFoldDB" id="A0A1M6T5Q9"/>
<evidence type="ECO:0000313" key="1">
    <source>
        <dbReference type="EMBL" id="SHK52297.1"/>
    </source>
</evidence>
<dbReference type="Proteomes" id="UP000183975">
    <property type="component" value="Unassembled WGS sequence"/>
</dbReference>
<accession>A0A1M6T5Q9</accession>
<protein>
    <recommendedName>
        <fullName evidence="3">Ribbon-helix-helix protein, copG family</fullName>
    </recommendedName>
</protein>